<dbReference type="NCBIfam" id="TIGR00912">
    <property type="entry name" value="2A0309"/>
    <property type="match status" value="1"/>
</dbReference>
<name>A0A2W6NEP2_9BACL</name>
<proteinExistence type="inferred from homology"/>
<feature type="transmembrane region" description="Helical" evidence="8">
    <location>
        <begin position="215"/>
        <end position="237"/>
    </location>
</feature>
<keyword evidence="6 8" id="KW-1133">Transmembrane helix</keyword>
<feature type="transmembrane region" description="Helical" evidence="8">
    <location>
        <begin position="72"/>
        <end position="93"/>
    </location>
</feature>
<feature type="transmembrane region" description="Helical" evidence="8">
    <location>
        <begin position="301"/>
        <end position="321"/>
    </location>
</feature>
<dbReference type="AlphaFoldDB" id="A0A2W6NEP2"/>
<keyword evidence="4" id="KW-0309">Germination</keyword>
<evidence type="ECO:0000256" key="7">
    <source>
        <dbReference type="ARBA" id="ARBA00023136"/>
    </source>
</evidence>
<comment type="subcellular location">
    <subcellularLocation>
        <location evidence="1">Membrane</location>
        <topology evidence="1">Multi-pass membrane protein</topology>
    </subcellularLocation>
</comment>
<feature type="transmembrane region" description="Helical" evidence="8">
    <location>
        <begin position="333"/>
        <end position="355"/>
    </location>
</feature>
<evidence type="ECO:0000256" key="4">
    <source>
        <dbReference type="ARBA" id="ARBA00022544"/>
    </source>
</evidence>
<evidence type="ECO:0000256" key="3">
    <source>
        <dbReference type="ARBA" id="ARBA00022448"/>
    </source>
</evidence>
<dbReference type="PANTHER" id="PTHR34975:SF2">
    <property type="entry name" value="SPORE GERMINATION PROTEIN A2"/>
    <property type="match status" value="1"/>
</dbReference>
<evidence type="ECO:0000256" key="5">
    <source>
        <dbReference type="ARBA" id="ARBA00022692"/>
    </source>
</evidence>
<dbReference type="Pfam" id="PF03845">
    <property type="entry name" value="Spore_permease"/>
    <property type="match status" value="1"/>
</dbReference>
<keyword evidence="3" id="KW-0813">Transport</keyword>
<dbReference type="GO" id="GO:0016020">
    <property type="term" value="C:membrane"/>
    <property type="evidence" value="ECO:0007669"/>
    <property type="project" value="UniProtKB-SubCell"/>
</dbReference>
<feature type="transmembrane region" description="Helical" evidence="8">
    <location>
        <begin position="270"/>
        <end position="289"/>
    </location>
</feature>
<evidence type="ECO:0000313" key="10">
    <source>
        <dbReference type="Proteomes" id="UP000249204"/>
    </source>
</evidence>
<comment type="similarity">
    <text evidence="2">Belongs to the amino acid-polyamine-organocation (APC) superfamily. Spore germination protein (SGP) (TC 2.A.3.9) family.</text>
</comment>
<feature type="transmembrane region" description="Helical" evidence="8">
    <location>
        <begin position="113"/>
        <end position="129"/>
    </location>
</feature>
<evidence type="ECO:0000256" key="2">
    <source>
        <dbReference type="ARBA" id="ARBA00007998"/>
    </source>
</evidence>
<dbReference type="InterPro" id="IPR004761">
    <property type="entry name" value="Spore_GerAB"/>
</dbReference>
<sequence>MKMLTIRQLFMMTVIFQVGTSVIFGFASASGRDAWITTLLSTVIGSLPVLMFLMLMRLYPGMTIVEWFPKTFGNWLGVPLAWIYPVMFFFGAAHSLGDIKDMLITTILPGTPEWAILALFITVMIYILMSGVQTIGRLTEMILPVLILFFLFEIILIFSSEVVDFHRLTPIAGEGWGRILHVVVPNGISQSFAESIALTMIWPMADRPEKVLNRVLIATFLSGFIIAVFDAIAIAVFGEMGFMTMVYPLYTLTKTISIADFFENLDAIGILYFVCTAFFKTSIQMYALVRSIQLLLYLQSYRSLVIPMSIVALIVSLTLSKSSAEHFAVFSNLVAYTGVPFYIVLPFLLLVAAFIKTRLLTKI</sequence>
<evidence type="ECO:0000256" key="8">
    <source>
        <dbReference type="SAM" id="Phobius"/>
    </source>
</evidence>
<evidence type="ECO:0000313" key="9">
    <source>
        <dbReference type="EMBL" id="PZT54175.1"/>
    </source>
</evidence>
<feature type="transmembrane region" description="Helical" evidence="8">
    <location>
        <begin position="141"/>
        <end position="159"/>
    </location>
</feature>
<feature type="transmembrane region" description="Helical" evidence="8">
    <location>
        <begin position="39"/>
        <end position="60"/>
    </location>
</feature>
<gene>
    <name evidence="9" type="ORF">DN757_18550</name>
</gene>
<keyword evidence="5 8" id="KW-0812">Transmembrane</keyword>
<dbReference type="GO" id="GO:0009847">
    <property type="term" value="P:spore germination"/>
    <property type="evidence" value="ECO:0007669"/>
    <property type="project" value="InterPro"/>
</dbReference>
<evidence type="ECO:0000256" key="6">
    <source>
        <dbReference type="ARBA" id="ARBA00022989"/>
    </source>
</evidence>
<comment type="caution">
    <text evidence="9">The sequence shown here is derived from an EMBL/GenBank/DDBJ whole genome shotgun (WGS) entry which is preliminary data.</text>
</comment>
<organism evidence="9 10">
    <name type="scientific">Paenibacillus silvae</name>
    <dbReference type="NCBI Taxonomy" id="1325358"/>
    <lineage>
        <taxon>Bacteria</taxon>
        <taxon>Bacillati</taxon>
        <taxon>Bacillota</taxon>
        <taxon>Bacilli</taxon>
        <taxon>Bacillales</taxon>
        <taxon>Paenibacillaceae</taxon>
        <taxon>Paenibacillus</taxon>
    </lineage>
</organism>
<evidence type="ECO:0000256" key="1">
    <source>
        <dbReference type="ARBA" id="ARBA00004141"/>
    </source>
</evidence>
<dbReference type="Proteomes" id="UP000249204">
    <property type="component" value="Unassembled WGS sequence"/>
</dbReference>
<keyword evidence="7 8" id="KW-0472">Membrane</keyword>
<dbReference type="EMBL" id="QKWW01000054">
    <property type="protein sequence ID" value="PZT54175.1"/>
    <property type="molecule type" value="Genomic_DNA"/>
</dbReference>
<reference evidence="9 10" key="1">
    <citation type="submission" date="2018-06" db="EMBL/GenBank/DDBJ databases">
        <title>Isolation of heavy metals resistant Paenibacillus silvae NC2 from Gold-Copper mine in ZiJin, China.</title>
        <authorList>
            <person name="Xu J."/>
            <person name="Mazhar H.S."/>
            <person name="Rensing C."/>
        </authorList>
    </citation>
    <scope>NUCLEOTIDE SEQUENCE [LARGE SCALE GENOMIC DNA]</scope>
    <source>
        <strain evidence="9 10">NC2</strain>
    </source>
</reference>
<protein>
    <submittedName>
        <fullName evidence="9">Spore gernimation protein</fullName>
    </submittedName>
</protein>
<dbReference type="PANTHER" id="PTHR34975">
    <property type="entry name" value="SPORE GERMINATION PROTEIN A2"/>
    <property type="match status" value="1"/>
</dbReference>
<accession>A0A2W6NEP2</accession>